<feature type="domain" description="Gfo/Idh/MocA-like oxidoreductase N-terminal" evidence="1">
    <location>
        <begin position="39"/>
        <end position="166"/>
    </location>
</feature>
<dbReference type="Proteomes" id="UP000247099">
    <property type="component" value="Unassembled WGS sequence"/>
</dbReference>
<dbReference type="NCBIfam" id="TIGR01409">
    <property type="entry name" value="TAT_signal_seq"/>
    <property type="match status" value="1"/>
</dbReference>
<protein>
    <submittedName>
        <fullName evidence="3">Oxidoreductase</fullName>
    </submittedName>
</protein>
<dbReference type="Gene3D" id="3.40.50.720">
    <property type="entry name" value="NAD(P)-binding Rossmann-like Domain"/>
    <property type="match status" value="1"/>
</dbReference>
<accession>A0A317ZF28</accession>
<dbReference type="PANTHER" id="PTHR43818">
    <property type="entry name" value="BCDNA.GH03377"/>
    <property type="match status" value="1"/>
</dbReference>
<sequence>MQNITRRNFVKAATITGAAIPAFNILGAQTVNGLNTSKIKVGLIGCGGRGKGALKNFLQATELLGIETEIVAVCDAFQDRLNGALQRFELDSSVGHYGFDAYHKVANSDAEVVLMATPPNFRPVHFKACIEAGKHCFIEKPVAVDPAGVRSVMETGELAAKKGLSVVAGTQRRHQQNYLEMIAQVEAGAIGDVVGGAVYWNMGTLWTMERKPDMDNRDFLARNWLNFTEMSGDHIVEQHVHQLDVMNWIMGRPPRALIGYGGCARREVAGGNQFDFFNVDFDFGDGVHIHSQCRQIADCYNRVGETFRGTEGYTNGPRAFGKDVSIKPVTVDHSAGMVQEHVDLLKGIRGKGGPINRSREVAEATLLAVGGRMAAYTGKLIRWSDLTENADSEFYNGTLAPAAIDFEKGDVDMPDMEPAVPGAHSDWKVLNA</sequence>
<dbReference type="EMBL" id="QHJQ01000005">
    <property type="protein sequence ID" value="PXA04026.1"/>
    <property type="molecule type" value="Genomic_DNA"/>
</dbReference>
<gene>
    <name evidence="3" type="ORF">DDZ13_08250</name>
</gene>
<proteinExistence type="predicted"/>
<evidence type="ECO:0000313" key="3">
    <source>
        <dbReference type="EMBL" id="PXA04026.1"/>
    </source>
</evidence>
<feature type="domain" description="GFO/IDH/MocA-like oxidoreductase" evidence="2">
    <location>
        <begin position="179"/>
        <end position="312"/>
    </location>
</feature>
<dbReference type="InterPro" id="IPR000683">
    <property type="entry name" value="Gfo/Idh/MocA-like_OxRdtase_N"/>
</dbReference>
<dbReference type="Gene3D" id="3.30.360.10">
    <property type="entry name" value="Dihydrodipicolinate Reductase, domain 2"/>
    <property type="match status" value="1"/>
</dbReference>
<dbReference type="InterPro" id="IPR050463">
    <property type="entry name" value="Gfo/Idh/MocA_oxidrdct_glycsds"/>
</dbReference>
<dbReference type="InterPro" id="IPR019546">
    <property type="entry name" value="TAT_signal_bac_arc"/>
</dbReference>
<dbReference type="GO" id="GO:0000166">
    <property type="term" value="F:nucleotide binding"/>
    <property type="evidence" value="ECO:0007669"/>
    <property type="project" value="InterPro"/>
</dbReference>
<dbReference type="InterPro" id="IPR055170">
    <property type="entry name" value="GFO_IDH_MocA-like_dom"/>
</dbReference>
<evidence type="ECO:0000259" key="2">
    <source>
        <dbReference type="Pfam" id="PF22725"/>
    </source>
</evidence>
<comment type="caution">
    <text evidence="3">The sequence shown here is derived from an EMBL/GenBank/DDBJ whole genome shotgun (WGS) entry which is preliminary data.</text>
</comment>
<name>A0A317ZF28_9BACT</name>
<dbReference type="SUPFAM" id="SSF51735">
    <property type="entry name" value="NAD(P)-binding Rossmann-fold domains"/>
    <property type="match status" value="1"/>
</dbReference>
<dbReference type="Pfam" id="PF22725">
    <property type="entry name" value="GFO_IDH_MocA_C3"/>
    <property type="match status" value="1"/>
</dbReference>
<dbReference type="SUPFAM" id="SSF55347">
    <property type="entry name" value="Glyceraldehyde-3-phosphate dehydrogenase-like, C-terminal domain"/>
    <property type="match status" value="1"/>
</dbReference>
<dbReference type="InterPro" id="IPR036291">
    <property type="entry name" value="NAD(P)-bd_dom_sf"/>
</dbReference>
<dbReference type="OrthoDB" id="9801953at2"/>
<organism evidence="3 4">
    <name type="scientific">Coraliomargarita sinensis</name>
    <dbReference type="NCBI Taxonomy" id="2174842"/>
    <lineage>
        <taxon>Bacteria</taxon>
        <taxon>Pseudomonadati</taxon>
        <taxon>Verrucomicrobiota</taxon>
        <taxon>Opitutia</taxon>
        <taxon>Puniceicoccales</taxon>
        <taxon>Coraliomargaritaceae</taxon>
        <taxon>Coraliomargarita</taxon>
    </lineage>
</organism>
<dbReference type="InParanoid" id="A0A317ZF28"/>
<evidence type="ECO:0000259" key="1">
    <source>
        <dbReference type="Pfam" id="PF01408"/>
    </source>
</evidence>
<dbReference type="PANTHER" id="PTHR43818:SF5">
    <property type="entry name" value="OXIDOREDUCTASE FAMILY PROTEIN"/>
    <property type="match status" value="1"/>
</dbReference>
<dbReference type="AlphaFoldDB" id="A0A317ZF28"/>
<dbReference type="Pfam" id="PF01408">
    <property type="entry name" value="GFO_IDH_MocA"/>
    <property type="match status" value="1"/>
</dbReference>
<evidence type="ECO:0000313" key="4">
    <source>
        <dbReference type="Proteomes" id="UP000247099"/>
    </source>
</evidence>
<reference evidence="3 4" key="1">
    <citation type="submission" date="2018-05" db="EMBL/GenBank/DDBJ databases">
        <title>Coraliomargarita sinensis sp. nov., isolated from a marine solar saltern.</title>
        <authorList>
            <person name="Zhou L.Y."/>
        </authorList>
    </citation>
    <scope>NUCLEOTIDE SEQUENCE [LARGE SCALE GENOMIC DNA]</scope>
    <source>
        <strain evidence="3 4">WN38</strain>
    </source>
</reference>
<dbReference type="RefSeq" id="WP_110130973.1">
    <property type="nucleotide sequence ID" value="NZ_QHJQ01000005.1"/>
</dbReference>
<keyword evidence="4" id="KW-1185">Reference proteome</keyword>